<keyword evidence="3 5" id="KW-1015">Disulfide bond</keyword>
<dbReference type="InterPro" id="IPR036249">
    <property type="entry name" value="Thioredoxin-like_sf"/>
</dbReference>
<dbReference type="InterPro" id="IPR017937">
    <property type="entry name" value="Thioredoxin_CS"/>
</dbReference>
<dbReference type="PANTHER" id="PTHR35891">
    <property type="entry name" value="THIOL:DISULFIDE INTERCHANGE PROTEIN DSBA"/>
    <property type="match status" value="1"/>
</dbReference>
<protein>
    <recommendedName>
        <fullName evidence="5">Thiol:disulfide interchange protein</fullName>
    </recommendedName>
</protein>
<dbReference type="InterPro" id="IPR023205">
    <property type="entry name" value="DsbA/DsbL"/>
</dbReference>
<keyword evidence="5" id="KW-0574">Periplasm</keyword>
<gene>
    <name evidence="8" type="ORF">G1X41_21305</name>
</gene>
<dbReference type="EMBL" id="DAAPMV010000014">
    <property type="protein sequence ID" value="HAD6864518.1"/>
    <property type="molecule type" value="Genomic_DNA"/>
</dbReference>
<organism evidence="8">
    <name type="scientific">Salmonella typhimurium (strain SL1344)</name>
    <dbReference type="NCBI Taxonomy" id="216597"/>
    <lineage>
        <taxon>Bacteria</taxon>
        <taxon>Pseudomonadati</taxon>
        <taxon>Pseudomonadota</taxon>
        <taxon>Gammaproteobacteria</taxon>
        <taxon>Enterobacterales</taxon>
        <taxon>Enterobacteriaceae</taxon>
        <taxon>Salmonella</taxon>
    </lineage>
</organism>
<dbReference type="PANTHER" id="PTHR35891:SF2">
    <property type="entry name" value="THIOL:DISULFIDE INTERCHANGE PROTEIN DSBA"/>
    <property type="match status" value="1"/>
</dbReference>
<keyword evidence="2" id="KW-0732">Signal</keyword>
<comment type="caution">
    <text evidence="8">The sequence shown here is derived from an EMBL/GenBank/DDBJ whole genome shotgun (WGS) entry which is preliminary data.</text>
</comment>
<reference evidence="8" key="1">
    <citation type="journal article" date="2018" name="Genome Biol.">
        <title>SKESA: strategic k-mer extension for scrupulous assemblies.</title>
        <authorList>
            <person name="Souvorov A."/>
            <person name="Agarwala R."/>
            <person name="Lipman D.J."/>
        </authorList>
    </citation>
    <scope>NUCLEOTIDE SEQUENCE</scope>
    <source>
        <strain evidence="8">SL1344</strain>
    </source>
</reference>
<evidence type="ECO:0000256" key="3">
    <source>
        <dbReference type="ARBA" id="ARBA00023157"/>
    </source>
</evidence>
<reference evidence="8" key="2">
    <citation type="submission" date="2019-01" db="EMBL/GenBank/DDBJ databases">
        <authorList>
            <consortium name="NCBI Pathogen Detection Project"/>
        </authorList>
    </citation>
    <scope>NUCLEOTIDE SEQUENCE</scope>
    <source>
        <strain evidence="8">SL1344</strain>
    </source>
</reference>
<feature type="domain" description="DSBA-like thioredoxin" evidence="7">
    <location>
        <begin position="51"/>
        <end position="188"/>
    </location>
</feature>
<dbReference type="SUPFAM" id="SSF52833">
    <property type="entry name" value="Thioredoxin-like"/>
    <property type="match status" value="1"/>
</dbReference>
<comment type="similarity">
    <text evidence="1">Belongs to the thioredoxin family. DsbA subfamily.</text>
</comment>
<proteinExistence type="inferred from homology"/>
<name>A0A718Y4U7_SALTS</name>
<accession>A0A718Y4U7</accession>
<evidence type="ECO:0000313" key="8">
    <source>
        <dbReference type="EMBL" id="HAD6864518.1"/>
    </source>
</evidence>
<dbReference type="PROSITE" id="PS00194">
    <property type="entry name" value="THIOREDOXIN_1"/>
    <property type="match status" value="1"/>
</dbReference>
<evidence type="ECO:0000256" key="6">
    <source>
        <dbReference type="PIRSR" id="PIRSR001488-1"/>
    </source>
</evidence>
<dbReference type="GO" id="GO:0042597">
    <property type="term" value="C:periplasmic space"/>
    <property type="evidence" value="ECO:0007669"/>
    <property type="project" value="UniProtKB-SubCell"/>
</dbReference>
<dbReference type="AlphaFoldDB" id="A0A718Y4U7"/>
<dbReference type="Gene3D" id="3.40.30.10">
    <property type="entry name" value="Glutaredoxin"/>
    <property type="match status" value="1"/>
</dbReference>
<dbReference type="PIRSF" id="PIRSF001488">
    <property type="entry name" value="Tdi_protein"/>
    <property type="match status" value="1"/>
</dbReference>
<dbReference type="CDD" id="cd03019">
    <property type="entry name" value="DsbA_DsbA"/>
    <property type="match status" value="1"/>
</dbReference>
<feature type="disulfide bond" description="Redox-active" evidence="6">
    <location>
        <begin position="59"/>
        <end position="62"/>
    </location>
</feature>
<evidence type="ECO:0000256" key="4">
    <source>
        <dbReference type="ARBA" id="ARBA00023284"/>
    </source>
</evidence>
<sequence length="218" mass="24056">MTLISAKLTTRMLLAFSLFFVFVLPGQASVTLQEGKQYTKLLSPVKDAPPVVEFFSFYCPACSSFYSPYQVSKNIQAQLPEGVKVEKYHASFMGTMGKQLTEAWSVAKALGVEDKVEGPLFEAVLKHRSVKSEDDIKSVFVQAGVGAAEFDAARNSFMVKTMTARQEKAAEEFELTGTPSFYVNGKYQIKNNGIKDTSTEGYGKEFAAVVHQLMKTNP</sequence>
<evidence type="ECO:0000256" key="1">
    <source>
        <dbReference type="ARBA" id="ARBA00005791"/>
    </source>
</evidence>
<dbReference type="GO" id="GO:0016491">
    <property type="term" value="F:oxidoreductase activity"/>
    <property type="evidence" value="ECO:0007669"/>
    <property type="project" value="InterPro"/>
</dbReference>
<comment type="subcellular location">
    <subcellularLocation>
        <location evidence="5">Periplasm</location>
    </subcellularLocation>
</comment>
<dbReference type="Pfam" id="PF01323">
    <property type="entry name" value="DSBA"/>
    <property type="match status" value="1"/>
</dbReference>
<keyword evidence="4" id="KW-0676">Redox-active center</keyword>
<dbReference type="InterPro" id="IPR050824">
    <property type="entry name" value="Thiol_disulfide_DsbA"/>
</dbReference>
<evidence type="ECO:0000256" key="2">
    <source>
        <dbReference type="ARBA" id="ARBA00022729"/>
    </source>
</evidence>
<evidence type="ECO:0000256" key="5">
    <source>
        <dbReference type="PIRNR" id="PIRNR001488"/>
    </source>
</evidence>
<dbReference type="InterPro" id="IPR001853">
    <property type="entry name" value="DSBA-like_thioredoxin_dom"/>
</dbReference>
<evidence type="ECO:0000259" key="7">
    <source>
        <dbReference type="Pfam" id="PF01323"/>
    </source>
</evidence>